<reference evidence="4" key="2">
    <citation type="submission" date="2020-05" db="UniProtKB">
        <authorList>
            <consortium name="EnsemblMetazoa"/>
        </authorList>
    </citation>
    <scope>IDENTIFICATION</scope>
</reference>
<reference evidence="3 5" key="1">
    <citation type="journal article" date="2014" name="BMC Genomics">
        <title>Genome sequence of Anopheles sinensis provides insight into genetics basis of mosquito competence for malaria parasites.</title>
        <authorList>
            <person name="Zhou D."/>
            <person name="Zhang D."/>
            <person name="Ding G."/>
            <person name="Shi L."/>
            <person name="Hou Q."/>
            <person name="Ye Y."/>
            <person name="Xu Y."/>
            <person name="Zhou H."/>
            <person name="Xiong C."/>
            <person name="Li S."/>
            <person name="Yu J."/>
            <person name="Hong S."/>
            <person name="Yu X."/>
            <person name="Zou P."/>
            <person name="Chen C."/>
            <person name="Chang X."/>
            <person name="Wang W."/>
            <person name="Lv Y."/>
            <person name="Sun Y."/>
            <person name="Ma L."/>
            <person name="Shen B."/>
            <person name="Zhu C."/>
        </authorList>
    </citation>
    <scope>NUCLEOTIDE SEQUENCE [LARGE SCALE GENOMIC DNA]</scope>
</reference>
<proteinExistence type="predicted"/>
<feature type="domain" description="AMP-dependent synthetase/ligase" evidence="1">
    <location>
        <begin position="48"/>
        <end position="237"/>
    </location>
</feature>
<dbReference type="InterPro" id="IPR011047">
    <property type="entry name" value="Quinoprotein_ADH-like_sf"/>
</dbReference>
<dbReference type="Proteomes" id="UP000030765">
    <property type="component" value="Unassembled WGS sequence"/>
</dbReference>
<dbReference type="Gene3D" id="3.40.50.12780">
    <property type="entry name" value="N-terminal domain of ligase-like"/>
    <property type="match status" value="1"/>
</dbReference>
<dbReference type="Gene3D" id="2.130.10.10">
    <property type="entry name" value="YVTN repeat-like/Quinoprotein amine dehydrogenase"/>
    <property type="match status" value="2"/>
</dbReference>
<name>A0A084WQU4_ANOSI</name>
<dbReference type="AlphaFoldDB" id="A0A084WQU4"/>
<dbReference type="SMART" id="SM00564">
    <property type="entry name" value="PQQ"/>
    <property type="match status" value="4"/>
</dbReference>
<dbReference type="InterPro" id="IPR052091">
    <property type="entry name" value="Beta-ala_Activ/Resist"/>
</dbReference>
<evidence type="ECO:0000313" key="5">
    <source>
        <dbReference type="Proteomes" id="UP000030765"/>
    </source>
</evidence>
<dbReference type="InterPro" id="IPR002372">
    <property type="entry name" value="PQQ_rpt_dom"/>
</dbReference>
<dbReference type="InterPro" id="IPR015943">
    <property type="entry name" value="WD40/YVTN_repeat-like_dom_sf"/>
</dbReference>
<dbReference type="Pfam" id="PF13570">
    <property type="entry name" value="Beta-prop_ACSF4"/>
    <property type="match status" value="1"/>
</dbReference>
<dbReference type="EMBL" id="KE525399">
    <property type="protein sequence ID" value="KFB52588.1"/>
    <property type="molecule type" value="Genomic_DNA"/>
</dbReference>
<dbReference type="PANTHER" id="PTHR44394">
    <property type="entry name" value="BETA-ALANINE-ACTIVATING ENZYME"/>
    <property type="match status" value="1"/>
</dbReference>
<dbReference type="InterPro" id="IPR042099">
    <property type="entry name" value="ANL_N_sf"/>
</dbReference>
<organism evidence="3">
    <name type="scientific">Anopheles sinensis</name>
    <name type="common">Mosquito</name>
    <dbReference type="NCBI Taxonomy" id="74873"/>
    <lineage>
        <taxon>Eukaryota</taxon>
        <taxon>Metazoa</taxon>
        <taxon>Ecdysozoa</taxon>
        <taxon>Arthropoda</taxon>
        <taxon>Hexapoda</taxon>
        <taxon>Insecta</taxon>
        <taxon>Pterygota</taxon>
        <taxon>Neoptera</taxon>
        <taxon>Endopterygota</taxon>
        <taxon>Diptera</taxon>
        <taxon>Nematocera</taxon>
        <taxon>Culicoidea</taxon>
        <taxon>Culicidae</taxon>
        <taxon>Anophelinae</taxon>
        <taxon>Anopheles</taxon>
    </lineage>
</organism>
<protein>
    <submittedName>
        <fullName evidence="3">AGAP010071-PA-like protein</fullName>
    </submittedName>
</protein>
<dbReference type="InterPro" id="IPR018391">
    <property type="entry name" value="PQQ_b-propeller_rpt"/>
</dbReference>
<feature type="domain" description="Pyrrolo-quinoline quinone repeat" evidence="2">
    <location>
        <begin position="526"/>
        <end position="877"/>
    </location>
</feature>
<dbReference type="STRING" id="74873.A0A084WQU4"/>
<accession>A0A084WQU4</accession>
<evidence type="ECO:0000259" key="2">
    <source>
        <dbReference type="Pfam" id="PF13570"/>
    </source>
</evidence>
<dbReference type="InterPro" id="IPR000873">
    <property type="entry name" value="AMP-dep_synth/lig_dom"/>
</dbReference>
<keyword evidence="5" id="KW-1185">Reference proteome</keyword>
<dbReference type="VEuPathDB" id="VectorBase:ASIS021027"/>
<dbReference type="InterPro" id="IPR045851">
    <property type="entry name" value="AMP-bd_C_sf"/>
</dbReference>
<dbReference type="EMBL" id="ATLV01025746">
    <property type="status" value="NOT_ANNOTATED_CDS"/>
    <property type="molecule type" value="Genomic_DNA"/>
</dbReference>
<dbReference type="Pfam" id="PF00501">
    <property type="entry name" value="AMP-binding"/>
    <property type="match status" value="1"/>
</dbReference>
<dbReference type="SUPFAM" id="SSF50998">
    <property type="entry name" value="Quinoprotein alcohol dehydrogenase-like"/>
    <property type="match status" value="1"/>
</dbReference>
<dbReference type="GO" id="GO:0043041">
    <property type="term" value="P:amino acid activation for nonribosomal peptide biosynthetic process"/>
    <property type="evidence" value="ECO:0007669"/>
    <property type="project" value="TreeGrafter"/>
</dbReference>
<evidence type="ECO:0000313" key="4">
    <source>
        <dbReference type="EnsemblMetazoa" id="ASIC020843-PA"/>
    </source>
</evidence>
<sequence>MISGNSFNCIEIRTIESCDELELVVGMRVMTMHVALAVRSSTLRGNKEIAFGVRTSGSTGSPKTVLVPKACIMPNVLALSERFQLSERDVLFVCSPPTFDPFVIDMLLGFRAGATLLMVANEVRLSPHRLLALLFPGVTFMQITPSLFTRWSNRDITEVILAPHSTLRVLVFGGEKFPMLQIPPDSRTEVYNIYGITEISCWSLIQRVTHDHLCRDVPLGIPLDSSIVLELRCVEENQKLAVKNDNGSTIGHLFIGSATRKCFVTGDPKKDEASAKVVFRATGDVVELTKDNEYIYRGRCERIIKRLGCRVSLQELEETLLSHESVDQCAACVIGEDVRLVLFFTASKEHGNIEIAIWDHLRQTLPSQKLPDELYRIEHIPLSTHGKVSNDGLLQLYDKLKRRQNTKRLSAVEVFRAELVAIGIADRSTPERDDSKRRKLGSFMDHGGTSIAAVRLHRMMEKTLEAALPDLLTYLLDSTKSLQEVFEYLALNDKNSIKEVDQMSPNDQSIDLIDDNIISIVCRFDMGKCIDARPTVTFCQSLGHILSIGSHSGLLLTVDVETHATVSRLSLPDRIECSVSFFTLDDGQVHGVVGCYDGNLYCFNPLNGSINWKYDAGGMIKCCPLVVPETKTIIFGSYGSSHNLHCLHGVCNIYSLWKLRIGTKPVFAKPIAFNVDGVGCVLIATLDGTIASVSVTLGTVMWSSTFLRSVPIFSTPAYFADFGKVIACRVDGTLSVVEVATGEEISSTRLPGNVFASLEILKQTTVKISLLVGCYDRCVHCVHYLPGDCDALIPSWKVELQSQIYATPLVVGQYLLVCTTSGYINVLDLATESKEGKDNGKIVSTLKLNGELFASPVAHGNSLFIGCRDNFLYKIRLKKT</sequence>
<dbReference type="SUPFAM" id="SSF56801">
    <property type="entry name" value="Acetyl-CoA synthetase-like"/>
    <property type="match status" value="1"/>
</dbReference>
<evidence type="ECO:0000313" key="3">
    <source>
        <dbReference type="EMBL" id="KFB52588.1"/>
    </source>
</evidence>
<evidence type="ECO:0000259" key="1">
    <source>
        <dbReference type="Pfam" id="PF00501"/>
    </source>
</evidence>
<dbReference type="OMA" id="NGNVICC"/>
<dbReference type="Gene3D" id="3.30.300.30">
    <property type="match status" value="1"/>
</dbReference>
<dbReference type="EnsemblMetazoa" id="ASIC020843-RA">
    <property type="protein sequence ID" value="ASIC020843-PA"/>
    <property type="gene ID" value="ASIC020843"/>
</dbReference>
<gene>
    <name evidence="3" type="ORF">ZHAS_00020843</name>
</gene>
<dbReference type="OrthoDB" id="408177at2759"/>
<dbReference type="VEuPathDB" id="VectorBase:ASIC020843"/>
<dbReference type="PANTHER" id="PTHR44394:SF1">
    <property type="entry name" value="BETA-ALANINE-ACTIVATING ENZYME"/>
    <property type="match status" value="1"/>
</dbReference>